<proteinExistence type="predicted"/>
<evidence type="ECO:0008006" key="4">
    <source>
        <dbReference type="Google" id="ProtNLM"/>
    </source>
</evidence>
<feature type="transmembrane region" description="Helical" evidence="1">
    <location>
        <begin position="106"/>
        <end position="124"/>
    </location>
</feature>
<dbReference type="AlphaFoldDB" id="A0A3B7MFL6"/>
<dbReference type="Proteomes" id="UP000263900">
    <property type="component" value="Chromosome"/>
</dbReference>
<keyword evidence="1" id="KW-1133">Transmembrane helix</keyword>
<dbReference type="OrthoDB" id="1091348at2"/>
<name>A0A3B7MFL6_9BACT</name>
<dbReference type="EMBL" id="CP032157">
    <property type="protein sequence ID" value="AXY73122.1"/>
    <property type="molecule type" value="Genomic_DNA"/>
</dbReference>
<evidence type="ECO:0000313" key="3">
    <source>
        <dbReference type="Proteomes" id="UP000263900"/>
    </source>
</evidence>
<keyword evidence="3" id="KW-1185">Reference proteome</keyword>
<dbReference type="InterPro" id="IPR011990">
    <property type="entry name" value="TPR-like_helical_dom_sf"/>
</dbReference>
<evidence type="ECO:0000256" key="1">
    <source>
        <dbReference type="SAM" id="Phobius"/>
    </source>
</evidence>
<dbReference type="RefSeq" id="WP_119048960.1">
    <property type="nucleotide sequence ID" value="NZ_CP032157.1"/>
</dbReference>
<organism evidence="2 3">
    <name type="scientific">Paraflavitalea soli</name>
    <dbReference type="NCBI Taxonomy" id="2315862"/>
    <lineage>
        <taxon>Bacteria</taxon>
        <taxon>Pseudomonadati</taxon>
        <taxon>Bacteroidota</taxon>
        <taxon>Chitinophagia</taxon>
        <taxon>Chitinophagales</taxon>
        <taxon>Chitinophagaceae</taxon>
        <taxon>Paraflavitalea</taxon>
    </lineage>
</organism>
<dbReference type="KEGG" id="pseg:D3H65_03665"/>
<keyword evidence="1" id="KW-0812">Transmembrane</keyword>
<sequence length="262" mass="29395">MKYTLEDIARYVDGLMEADEQQAFEAALQSDPTLQQQLAFHREVEAGLQDTFGKDEQREQLKGTMQQLRQEYFGNKTGETLQEQSASATIVSPPSQPAKVVSFKKYVGVAIAVAAVLVIGVFVWNPFAGNLYEKYAATQMVAQVERGSHLDTVLLEATTAFNNKEFNVAAVDLAEVIQNQPDNSYALFYFGVSLLQTDQLPMARAVFEKLFKGESAFKYEAAFYEALSFLKEKDKDTAKDWLEKIPADAPNYKKAQELMKKL</sequence>
<protein>
    <recommendedName>
        <fullName evidence="4">Tetratricopeptide repeat protein</fullName>
    </recommendedName>
</protein>
<keyword evidence="1" id="KW-0472">Membrane</keyword>
<dbReference type="SUPFAM" id="SSF48452">
    <property type="entry name" value="TPR-like"/>
    <property type="match status" value="1"/>
</dbReference>
<evidence type="ECO:0000313" key="2">
    <source>
        <dbReference type="EMBL" id="AXY73122.1"/>
    </source>
</evidence>
<gene>
    <name evidence="2" type="ORF">D3H65_03665</name>
</gene>
<reference evidence="2 3" key="1">
    <citation type="submission" date="2018-09" db="EMBL/GenBank/DDBJ databases">
        <title>Genome sequencing of strain 6GH32-13.</title>
        <authorList>
            <person name="Weon H.-Y."/>
            <person name="Heo J."/>
            <person name="Kwon S.-W."/>
        </authorList>
    </citation>
    <scope>NUCLEOTIDE SEQUENCE [LARGE SCALE GENOMIC DNA]</scope>
    <source>
        <strain evidence="2 3">5GH32-13</strain>
    </source>
</reference>
<dbReference type="Gene3D" id="1.25.40.10">
    <property type="entry name" value="Tetratricopeptide repeat domain"/>
    <property type="match status" value="1"/>
</dbReference>
<accession>A0A3B7MFL6</accession>